<proteinExistence type="predicted"/>
<keyword evidence="2" id="KW-1185">Reference proteome</keyword>
<organism evidence="1 2">
    <name type="scientific">Hypoxylon rubiginosum</name>
    <dbReference type="NCBI Taxonomy" id="110542"/>
    <lineage>
        <taxon>Eukaryota</taxon>
        <taxon>Fungi</taxon>
        <taxon>Dikarya</taxon>
        <taxon>Ascomycota</taxon>
        <taxon>Pezizomycotina</taxon>
        <taxon>Sordariomycetes</taxon>
        <taxon>Xylariomycetidae</taxon>
        <taxon>Xylariales</taxon>
        <taxon>Hypoxylaceae</taxon>
        <taxon>Hypoxylon</taxon>
    </lineage>
</organism>
<name>A0ACC0CZI8_9PEZI</name>
<protein>
    <submittedName>
        <fullName evidence="1">Ergosterol biosynthesis protein-like protein Erg28</fullName>
    </submittedName>
</protein>
<dbReference type="Proteomes" id="UP001497680">
    <property type="component" value="Unassembled WGS sequence"/>
</dbReference>
<reference evidence="1 2" key="1">
    <citation type="journal article" date="2022" name="New Phytol.">
        <title>Ecological generalism drives hyperdiversity of secondary metabolite gene clusters in xylarialean endophytes.</title>
        <authorList>
            <person name="Franco M.E.E."/>
            <person name="Wisecaver J.H."/>
            <person name="Arnold A.E."/>
            <person name="Ju Y.M."/>
            <person name="Slot J.C."/>
            <person name="Ahrendt S."/>
            <person name="Moore L.P."/>
            <person name="Eastman K.E."/>
            <person name="Scott K."/>
            <person name="Konkel Z."/>
            <person name="Mondo S.J."/>
            <person name="Kuo A."/>
            <person name="Hayes R.D."/>
            <person name="Haridas S."/>
            <person name="Andreopoulos B."/>
            <person name="Riley R."/>
            <person name="LaButti K."/>
            <person name="Pangilinan J."/>
            <person name="Lipzen A."/>
            <person name="Amirebrahimi M."/>
            <person name="Yan J."/>
            <person name="Adam C."/>
            <person name="Keymanesh K."/>
            <person name="Ng V."/>
            <person name="Louie K."/>
            <person name="Northen T."/>
            <person name="Drula E."/>
            <person name="Henrissat B."/>
            <person name="Hsieh H.M."/>
            <person name="Youens-Clark K."/>
            <person name="Lutzoni F."/>
            <person name="Miadlikowska J."/>
            <person name="Eastwood D.C."/>
            <person name="Hamelin R.C."/>
            <person name="Grigoriev I.V."/>
            <person name="U'Ren J.M."/>
        </authorList>
    </citation>
    <scope>NUCLEOTIDE SEQUENCE [LARGE SCALE GENOMIC DNA]</scope>
    <source>
        <strain evidence="1 2">ER1909</strain>
    </source>
</reference>
<comment type="caution">
    <text evidence="1">The sequence shown here is derived from an EMBL/GenBank/DDBJ whole genome shotgun (WGS) entry which is preliminary data.</text>
</comment>
<accession>A0ACC0CZI8</accession>
<sequence>MMDQLLSILPAQQGGYLPYMLLYNGLAAAIHTVVCYTSNPKAALRQFSGAEAPPPHPLLAHVYGVKNFYTSLIRFYAAYNISNPLMYDLAIWTFVGVLFLYITEVVIYKTTRLREASFPFVIAGTGFLWMMLQRDWYLSQ</sequence>
<gene>
    <name evidence="1" type="ORF">F4821DRAFT_143549</name>
</gene>
<dbReference type="EMBL" id="MU394321">
    <property type="protein sequence ID" value="KAI6085861.1"/>
    <property type="molecule type" value="Genomic_DNA"/>
</dbReference>
<evidence type="ECO:0000313" key="2">
    <source>
        <dbReference type="Proteomes" id="UP001497680"/>
    </source>
</evidence>
<evidence type="ECO:0000313" key="1">
    <source>
        <dbReference type="EMBL" id="KAI6085861.1"/>
    </source>
</evidence>